<dbReference type="SUPFAM" id="SSF46785">
    <property type="entry name" value="Winged helix' DNA-binding domain"/>
    <property type="match status" value="1"/>
</dbReference>
<dbReference type="PRINTS" id="PR00598">
    <property type="entry name" value="HTHMARR"/>
</dbReference>
<dbReference type="InterPro" id="IPR036388">
    <property type="entry name" value="WH-like_DNA-bd_sf"/>
</dbReference>
<protein>
    <submittedName>
        <fullName evidence="3">MarR family transcriptional regulator</fullName>
    </submittedName>
</protein>
<dbReference type="PANTHER" id="PTHR33164">
    <property type="entry name" value="TRANSCRIPTIONAL REGULATOR, MARR FAMILY"/>
    <property type="match status" value="1"/>
</dbReference>
<evidence type="ECO:0000313" key="4">
    <source>
        <dbReference type="Proteomes" id="UP001379533"/>
    </source>
</evidence>
<proteinExistence type="predicted"/>
<dbReference type="RefSeq" id="WP_394843779.1">
    <property type="nucleotide sequence ID" value="NZ_CP089982.1"/>
</dbReference>
<sequence>MQSRPSRPPIAFLLTQVGSHAAGKFAERLAPLDLAPPHAGILRAIAVNAGMSQQALSGYLHILPSRLVTLVDELQERGLIERRDSPEDRRVYALHLTPKGQTALEAIARIGREHESAVCAPLTDDEREQLGALLLKIAEAEGLVPGVHPGFGRMGPPRGNPRDHQGGASELSRDSGKLRRAPRRGK</sequence>
<dbReference type="Pfam" id="PF12802">
    <property type="entry name" value="MarR_2"/>
    <property type="match status" value="1"/>
</dbReference>
<accession>A0ABZ2K397</accession>
<dbReference type="SMART" id="SM00347">
    <property type="entry name" value="HTH_MARR"/>
    <property type="match status" value="1"/>
</dbReference>
<feature type="region of interest" description="Disordered" evidence="1">
    <location>
        <begin position="147"/>
        <end position="186"/>
    </location>
</feature>
<dbReference type="PANTHER" id="PTHR33164:SF89">
    <property type="entry name" value="MARR FAMILY REGULATORY PROTEIN"/>
    <property type="match status" value="1"/>
</dbReference>
<dbReference type="Proteomes" id="UP001379533">
    <property type="component" value="Chromosome"/>
</dbReference>
<dbReference type="InterPro" id="IPR039422">
    <property type="entry name" value="MarR/SlyA-like"/>
</dbReference>
<reference evidence="3 4" key="1">
    <citation type="submission" date="2021-12" db="EMBL/GenBank/DDBJ databases">
        <title>Discovery of the Pendulisporaceae a myxobacterial family with distinct sporulation behavior and unique specialized metabolism.</title>
        <authorList>
            <person name="Garcia R."/>
            <person name="Popoff A."/>
            <person name="Bader C.D."/>
            <person name="Loehr J."/>
            <person name="Walesch S."/>
            <person name="Walt C."/>
            <person name="Boldt J."/>
            <person name="Bunk B."/>
            <person name="Haeckl F.J.F.P.J."/>
            <person name="Gunesch A.P."/>
            <person name="Birkelbach J."/>
            <person name="Nuebel U."/>
            <person name="Pietschmann T."/>
            <person name="Bach T."/>
            <person name="Mueller R."/>
        </authorList>
    </citation>
    <scope>NUCLEOTIDE SEQUENCE [LARGE SCALE GENOMIC DNA]</scope>
    <source>
        <strain evidence="3 4">MSr12523</strain>
    </source>
</reference>
<evidence type="ECO:0000259" key="2">
    <source>
        <dbReference type="PROSITE" id="PS50995"/>
    </source>
</evidence>
<organism evidence="3 4">
    <name type="scientific">Pendulispora brunnea</name>
    <dbReference type="NCBI Taxonomy" id="2905690"/>
    <lineage>
        <taxon>Bacteria</taxon>
        <taxon>Pseudomonadati</taxon>
        <taxon>Myxococcota</taxon>
        <taxon>Myxococcia</taxon>
        <taxon>Myxococcales</taxon>
        <taxon>Sorangiineae</taxon>
        <taxon>Pendulisporaceae</taxon>
        <taxon>Pendulispora</taxon>
    </lineage>
</organism>
<dbReference type="Gene3D" id="1.10.10.10">
    <property type="entry name" value="Winged helix-like DNA-binding domain superfamily/Winged helix DNA-binding domain"/>
    <property type="match status" value="1"/>
</dbReference>
<name>A0ABZ2K397_9BACT</name>
<feature type="domain" description="HTH marR-type" evidence="2">
    <location>
        <begin position="7"/>
        <end position="139"/>
    </location>
</feature>
<dbReference type="InterPro" id="IPR000835">
    <property type="entry name" value="HTH_MarR-typ"/>
</dbReference>
<dbReference type="EMBL" id="CP089982">
    <property type="protein sequence ID" value="WXA93182.1"/>
    <property type="molecule type" value="Genomic_DNA"/>
</dbReference>
<gene>
    <name evidence="3" type="ORF">LZC95_42860</name>
</gene>
<evidence type="ECO:0000256" key="1">
    <source>
        <dbReference type="SAM" id="MobiDB-lite"/>
    </source>
</evidence>
<dbReference type="PROSITE" id="PS50995">
    <property type="entry name" value="HTH_MARR_2"/>
    <property type="match status" value="1"/>
</dbReference>
<feature type="compositionally biased region" description="Basic and acidic residues" evidence="1">
    <location>
        <begin position="160"/>
        <end position="177"/>
    </location>
</feature>
<dbReference type="InterPro" id="IPR036390">
    <property type="entry name" value="WH_DNA-bd_sf"/>
</dbReference>
<evidence type="ECO:0000313" key="3">
    <source>
        <dbReference type="EMBL" id="WXA93182.1"/>
    </source>
</evidence>
<keyword evidence="4" id="KW-1185">Reference proteome</keyword>